<accession>A0A9Q0RIJ3</accession>
<name>A0A9Q0RIJ3_BLOTA</name>
<evidence type="ECO:0000313" key="3">
    <source>
        <dbReference type="Proteomes" id="UP001142055"/>
    </source>
</evidence>
<gene>
    <name evidence="2" type="ORF">RDWZM_008080</name>
</gene>
<dbReference type="OMA" id="MHIETRI"/>
<dbReference type="Proteomes" id="UP001142055">
    <property type="component" value="Chromosome 3"/>
</dbReference>
<evidence type="ECO:0000256" key="1">
    <source>
        <dbReference type="SAM" id="MobiDB-lite"/>
    </source>
</evidence>
<feature type="region of interest" description="Disordered" evidence="1">
    <location>
        <begin position="126"/>
        <end position="151"/>
    </location>
</feature>
<reference evidence="2" key="1">
    <citation type="submission" date="2022-12" db="EMBL/GenBank/DDBJ databases">
        <title>Genome assemblies of Blomia tropicalis.</title>
        <authorList>
            <person name="Cui Y."/>
        </authorList>
    </citation>
    <scope>NUCLEOTIDE SEQUENCE</scope>
    <source>
        <tissue evidence="2">Adult mites</tissue>
    </source>
</reference>
<protein>
    <submittedName>
        <fullName evidence="2">Uncharacterized protein</fullName>
    </submittedName>
</protein>
<proteinExistence type="predicted"/>
<dbReference type="EMBL" id="JAPWDV010000003">
    <property type="protein sequence ID" value="KAJ6216923.1"/>
    <property type="molecule type" value="Genomic_DNA"/>
</dbReference>
<organism evidence="2 3">
    <name type="scientific">Blomia tropicalis</name>
    <name type="common">Mite</name>
    <dbReference type="NCBI Taxonomy" id="40697"/>
    <lineage>
        <taxon>Eukaryota</taxon>
        <taxon>Metazoa</taxon>
        <taxon>Ecdysozoa</taxon>
        <taxon>Arthropoda</taxon>
        <taxon>Chelicerata</taxon>
        <taxon>Arachnida</taxon>
        <taxon>Acari</taxon>
        <taxon>Acariformes</taxon>
        <taxon>Sarcoptiformes</taxon>
        <taxon>Astigmata</taxon>
        <taxon>Glycyphagoidea</taxon>
        <taxon>Echimyopodidae</taxon>
        <taxon>Blomia</taxon>
    </lineage>
</organism>
<evidence type="ECO:0000313" key="2">
    <source>
        <dbReference type="EMBL" id="KAJ6216923.1"/>
    </source>
</evidence>
<dbReference type="AlphaFoldDB" id="A0A9Q0RIJ3"/>
<keyword evidence="3" id="KW-1185">Reference proteome</keyword>
<comment type="caution">
    <text evidence="2">The sequence shown here is derived from an EMBL/GenBank/DDBJ whole genome shotgun (WGS) entry which is preliminary data.</text>
</comment>
<sequence>MHIETRIQRQVVIEDGKVISDTGPLVTTKTLEDNKQDIDEIEEKYDFIPNEPLDHQFEMNRKDDKTKKTPMKKFMYGYGNSKTEKISQENLFDHNANRMVDSYRKPKKFYFGQNLKDTELNNYESTAQINSRGSSSSSKSGMKMKEALHNSEEQDCQFVYEYSDFTRSCNTND</sequence>